<evidence type="ECO:0000259" key="6">
    <source>
        <dbReference type="Pfam" id="PF04357"/>
    </source>
</evidence>
<comment type="subcellular location">
    <subcellularLocation>
        <location evidence="1">Membrane</location>
        <topology evidence="1">Single-pass membrane protein</topology>
    </subcellularLocation>
</comment>
<accession>A0A1I4YB04</accession>
<evidence type="ECO:0000256" key="5">
    <source>
        <dbReference type="SAM" id="MobiDB-lite"/>
    </source>
</evidence>
<dbReference type="EMBL" id="FOVI01000004">
    <property type="protein sequence ID" value="SFN34933.1"/>
    <property type="molecule type" value="Genomic_DNA"/>
</dbReference>
<keyword evidence="2" id="KW-0812">Transmembrane</keyword>
<dbReference type="Proteomes" id="UP000199036">
    <property type="component" value="Unassembled WGS sequence"/>
</dbReference>
<evidence type="ECO:0000313" key="7">
    <source>
        <dbReference type="EMBL" id="SFN34933.1"/>
    </source>
</evidence>
<evidence type="ECO:0000313" key="8">
    <source>
        <dbReference type="Proteomes" id="UP000199036"/>
    </source>
</evidence>
<feature type="compositionally biased region" description="Basic and acidic residues" evidence="5">
    <location>
        <begin position="1469"/>
        <end position="1489"/>
    </location>
</feature>
<feature type="compositionally biased region" description="Basic and acidic residues" evidence="5">
    <location>
        <begin position="1442"/>
        <end position="1452"/>
    </location>
</feature>
<keyword evidence="8" id="KW-1185">Reference proteome</keyword>
<name>A0A1I4YB04_9FLAO</name>
<evidence type="ECO:0000256" key="3">
    <source>
        <dbReference type="ARBA" id="ARBA00022989"/>
    </source>
</evidence>
<evidence type="ECO:0000256" key="1">
    <source>
        <dbReference type="ARBA" id="ARBA00004167"/>
    </source>
</evidence>
<protein>
    <recommendedName>
        <fullName evidence="6">Translocation and assembly module TamB C-terminal domain-containing protein</fullName>
    </recommendedName>
</protein>
<dbReference type="GO" id="GO:0009306">
    <property type="term" value="P:protein secretion"/>
    <property type="evidence" value="ECO:0007669"/>
    <property type="project" value="InterPro"/>
</dbReference>
<dbReference type="Pfam" id="PF04357">
    <property type="entry name" value="TamB"/>
    <property type="match status" value="1"/>
</dbReference>
<evidence type="ECO:0000256" key="2">
    <source>
        <dbReference type="ARBA" id="ARBA00022692"/>
    </source>
</evidence>
<sequence>MLLGLALVFILAAVIITTPIVQTELAHYATTKINEQFNIRTSIGQVAVQLDGTVLMKKVHVLDDRNNDLAYIDRLYTDITDFKQLTEGKLLFGSTEIQDVNFFIHKYKGDTLTNLDKFIAVFDDGKPGSGKFLMKIDHLDLTNGRFKITDDNTGNTPIDFKEMNGSLNKLIVRGPNINADITKLSLKDKRGIYIKDLVTSFSMTKTSMDLKPFAVETEESYIKGNIAMRYAEGDLKYFTEKVNLAVDLNKTKVATNDLKYFYKEFGANNVLYLTTKATGTLNNFKLENTQLSDKFGSEIIGNFALKNLFVKKNPFRVEANLNRLNITRSNAVALLPNVLGKSLPVQLEKLGLLNLQGSVAYENFYVDANVEATTNLGFAMADVELWNINQKQNATYKGDITLDNFDIGGLIENEKIGTATLTASVDGKSFDPESFNTIIKSQVQQFTFNNYSYKDITIDGSLKLPAYTGILVSKDPNALLDFNGTLDLSTDKTAVDFKADIEHLNMNALHIVKDSLGVFKGHFELMGTGKNLDTFEGTVLAQNATYTNSKETYAFDSLSIKSEFQENNIRRIDIKSNDIVNGYIRGNFKYNQLKGIVENSLGRLYKNYSPNKIATNQFIEYNLDIQNKIVDLFVPKLEIADETSISGKITADSGEFVLIMNTPFVKYGDNKLTNIQIDVNSLRENQNAFVAVDTIDLKAYKAYDFVLNNAKKNDTLYVDTQFKGGTAAADKYYLNFYHTIDEENKSVVGIEKSEIQFKESLWYLNEYNNDKNRIIFNKEINDFVIEDIQLSHNEQMVLLNGSMHGNNYKDLNLEFENVELDKITPDLTNLTFAGLINGNVSFVQENNVFKPKSKLNVENLEINDVLLGLFNFEVEGDESLQNFNVRSNIVNDFTENFYMNGLISVSKGQSKLNLDAGFNKFNLKAIAPFLSSIMSDVRGDASGRATIQGTHKDPDIEGKLYLTNAGMRPVFTGVDYLFDENAPLDVTESQFILRNVNITDSKHKTKGLLNGTISHNKLKNWNIDAKLSSDNLLALDSDYKEGTPYYGTAFIDGSATIKGPVESLVVTIEAESKKGTNIKIPLDDAGGLGDNNFVHFLSPQEKANRLKGIETPMNNTRFGGVQLNFEFYITPDAEIEILLDRASGHGMKGSGAGFITMEINTLGRFNMWGDFMVYNGEYNFKYGGIIDKKLDVVKYGTIRWDGEPLNAILDLKAVYKTQSNPGLIVESSEINRKVDTEVSIALQGNLSNPEIDFLIDFPNVTSTIKSEIEYKLADKDTRETQAMALLATGGFITTTTGGNAVYGSLFERASSLFDDLFSDSEGKFRVGLNYSQSERNPFRDDTDAARVGVTLSTQISDRILVNSKLGVPVGGREENVIVGDVEVQLLLNDDGSLRARVFNRENDINYIGEGINYTQGIGLTYEVDFNTFKELIKKVLVRADKRAKQKEAEKNKPNNSNSSDDDYGLDYIKFQEKRREDTQEEQKTKPEPK</sequence>
<dbReference type="RefSeq" id="WP_143095582.1">
    <property type="nucleotide sequence ID" value="NZ_FOVI01000004.1"/>
</dbReference>
<evidence type="ECO:0000256" key="4">
    <source>
        <dbReference type="ARBA" id="ARBA00023136"/>
    </source>
</evidence>
<dbReference type="GO" id="GO:0005886">
    <property type="term" value="C:plasma membrane"/>
    <property type="evidence" value="ECO:0007669"/>
    <property type="project" value="InterPro"/>
</dbReference>
<gene>
    <name evidence="7" type="ORF">SAMN05421741_10482</name>
</gene>
<dbReference type="STRING" id="913024.SAMN05421741_10482"/>
<reference evidence="8" key="1">
    <citation type="submission" date="2016-10" db="EMBL/GenBank/DDBJ databases">
        <authorList>
            <person name="Varghese N."/>
            <person name="Submissions S."/>
        </authorList>
    </citation>
    <scope>NUCLEOTIDE SEQUENCE [LARGE SCALE GENOMIC DNA]</scope>
    <source>
        <strain evidence="8">DS-12</strain>
    </source>
</reference>
<feature type="domain" description="Translocation and assembly module TamB C-terminal" evidence="6">
    <location>
        <begin position="998"/>
        <end position="1425"/>
    </location>
</feature>
<dbReference type="InterPro" id="IPR007452">
    <property type="entry name" value="TamB_C"/>
</dbReference>
<organism evidence="7 8">
    <name type="scientific">Paenimyroides ummariense</name>
    <dbReference type="NCBI Taxonomy" id="913024"/>
    <lineage>
        <taxon>Bacteria</taxon>
        <taxon>Pseudomonadati</taxon>
        <taxon>Bacteroidota</taxon>
        <taxon>Flavobacteriia</taxon>
        <taxon>Flavobacteriales</taxon>
        <taxon>Flavobacteriaceae</taxon>
        <taxon>Paenimyroides</taxon>
    </lineage>
</organism>
<feature type="region of interest" description="Disordered" evidence="5">
    <location>
        <begin position="1442"/>
        <end position="1489"/>
    </location>
</feature>
<keyword evidence="4" id="KW-0472">Membrane</keyword>
<keyword evidence="3" id="KW-1133">Transmembrane helix</keyword>
<proteinExistence type="predicted"/>
<dbReference type="OrthoDB" id="680700at2"/>